<evidence type="ECO:0000313" key="5">
    <source>
        <dbReference type="EMBL" id="KAL0285368.1"/>
    </source>
</evidence>
<dbReference type="GO" id="GO:0003676">
    <property type="term" value="F:nucleic acid binding"/>
    <property type="evidence" value="ECO:0007669"/>
    <property type="project" value="InterPro"/>
</dbReference>
<keyword evidence="3" id="KW-0809">Transit peptide</keyword>
<dbReference type="Pfam" id="PF02536">
    <property type="entry name" value="mTERF"/>
    <property type="match status" value="2"/>
</dbReference>
<evidence type="ECO:0000256" key="2">
    <source>
        <dbReference type="ARBA" id="ARBA00022472"/>
    </source>
</evidence>
<proteinExistence type="inferred from homology"/>
<evidence type="ECO:0000256" key="3">
    <source>
        <dbReference type="ARBA" id="ARBA00022946"/>
    </source>
</evidence>
<dbReference type="SMART" id="SM00733">
    <property type="entry name" value="Mterf"/>
    <property type="match status" value="5"/>
</dbReference>
<evidence type="ECO:0000256" key="1">
    <source>
        <dbReference type="ARBA" id="ARBA00007692"/>
    </source>
</evidence>
<dbReference type="InterPro" id="IPR038538">
    <property type="entry name" value="MTERF_sf"/>
</dbReference>
<feature type="compositionally biased region" description="Basic and acidic residues" evidence="4">
    <location>
        <begin position="1"/>
        <end position="16"/>
    </location>
</feature>
<keyword evidence="2" id="KW-0805">Transcription regulation</keyword>
<name>A0AAW2IV41_9LAMI</name>
<comment type="similarity">
    <text evidence="1">Belongs to the mTERF family.</text>
</comment>
<dbReference type="AlphaFoldDB" id="A0AAW2IV41"/>
<dbReference type="Gene3D" id="1.25.70.10">
    <property type="entry name" value="Transcription termination factor 3, mitochondrial"/>
    <property type="match status" value="2"/>
</dbReference>
<comment type="caution">
    <text evidence="5">The sequence shown here is derived from an EMBL/GenBank/DDBJ whole genome shotgun (WGS) entry which is preliminary data.</text>
</comment>
<evidence type="ECO:0000256" key="4">
    <source>
        <dbReference type="SAM" id="MobiDB-lite"/>
    </source>
</evidence>
<keyword evidence="2" id="KW-0804">Transcription</keyword>
<protein>
    <submittedName>
        <fullName evidence="5">Transcription termination factor MTEF18, mitochondrial</fullName>
    </submittedName>
</protein>
<gene>
    <name evidence="5" type="ORF">Sangu_2782100</name>
</gene>
<organism evidence="5">
    <name type="scientific">Sesamum angustifolium</name>
    <dbReference type="NCBI Taxonomy" id="2727405"/>
    <lineage>
        <taxon>Eukaryota</taxon>
        <taxon>Viridiplantae</taxon>
        <taxon>Streptophyta</taxon>
        <taxon>Embryophyta</taxon>
        <taxon>Tracheophyta</taxon>
        <taxon>Spermatophyta</taxon>
        <taxon>Magnoliopsida</taxon>
        <taxon>eudicotyledons</taxon>
        <taxon>Gunneridae</taxon>
        <taxon>Pentapetalae</taxon>
        <taxon>asterids</taxon>
        <taxon>lamiids</taxon>
        <taxon>Lamiales</taxon>
        <taxon>Pedaliaceae</taxon>
        <taxon>Sesamum</taxon>
    </lineage>
</organism>
<reference evidence="5" key="2">
    <citation type="journal article" date="2024" name="Plant">
        <title>Genomic evolution and insights into agronomic trait innovations of Sesamum species.</title>
        <authorList>
            <person name="Miao H."/>
            <person name="Wang L."/>
            <person name="Qu L."/>
            <person name="Liu H."/>
            <person name="Sun Y."/>
            <person name="Le M."/>
            <person name="Wang Q."/>
            <person name="Wei S."/>
            <person name="Zheng Y."/>
            <person name="Lin W."/>
            <person name="Duan Y."/>
            <person name="Cao H."/>
            <person name="Xiong S."/>
            <person name="Wang X."/>
            <person name="Wei L."/>
            <person name="Li C."/>
            <person name="Ma Q."/>
            <person name="Ju M."/>
            <person name="Zhao R."/>
            <person name="Li G."/>
            <person name="Mu C."/>
            <person name="Tian Q."/>
            <person name="Mei H."/>
            <person name="Zhang T."/>
            <person name="Gao T."/>
            <person name="Zhang H."/>
        </authorList>
    </citation>
    <scope>NUCLEOTIDE SEQUENCE</scope>
    <source>
        <strain evidence="5">G01</strain>
    </source>
</reference>
<accession>A0AAW2IV41</accession>
<dbReference type="PANTHER" id="PTHR13068:SF113">
    <property type="entry name" value="TRANSCRIPTION TERMINATION FACTOR MTEF18, MITOCHONDRIAL"/>
    <property type="match status" value="1"/>
</dbReference>
<sequence length="581" mass="67139">MKDYAPPSHHDHDHDHLRRRGHTLRFTTAIRRHFSRRSTTSNLPKPFSKIPWKHRSRAIQEFQNALTDYLHTTRALPFPCADHIASNSPQSLWKVVSEIPFSPSTFGYSFQRYLRYHPINELDFLLESIGLNCDSNGIPRSLLPPNTFFLSDWKHFNVVCALAGMGFPWSKLGLLCKKEEASIFEIDPSALQRKIHGIKSGYGLNSVSVISICLAFPRVLYSEMDGLLSDLKVLLLDHDLLSYVEGNVDAVLEVCEKIRMFYDLGCEMGKVGELMGRSKSIFVEHTKEVLMSKIEYFSKLNVQKDQIGLFLLSRPEIFGFDLEGRVISVSGFLEHFGLEKKELESLQQKYPHVFGRNRMANLPHVMRSMDLGEWFFEKMKRGDHSLLVTYAIRSMEDDVDKHYMDSLTRLRTKRTYIYAIKKLNFLHSIGFGENRFAVKTLSLLNSSSSQLQRRFDCLLHRGIEYSKLCAMVKLSGKILNQQESILEKKLEFLCNDMRSSLQYLDVFPGYLCYDLEQRIKPRFELHKWLVDQGLCEKEYSLSTIIASSEKTFVARLSRIHPAAPNKWQENSLKRDDQSAAP</sequence>
<feature type="region of interest" description="Disordered" evidence="4">
    <location>
        <begin position="1"/>
        <end position="22"/>
    </location>
</feature>
<dbReference type="InterPro" id="IPR003690">
    <property type="entry name" value="MTERF"/>
</dbReference>
<dbReference type="EMBL" id="JACGWK010001598">
    <property type="protein sequence ID" value="KAL0285368.1"/>
    <property type="molecule type" value="Genomic_DNA"/>
</dbReference>
<dbReference type="GO" id="GO:0006353">
    <property type="term" value="P:DNA-templated transcription termination"/>
    <property type="evidence" value="ECO:0007669"/>
    <property type="project" value="UniProtKB-KW"/>
</dbReference>
<keyword evidence="2" id="KW-0806">Transcription termination</keyword>
<dbReference type="PANTHER" id="PTHR13068">
    <property type="entry name" value="CGI-12 PROTEIN-RELATED"/>
    <property type="match status" value="1"/>
</dbReference>
<reference evidence="5" key="1">
    <citation type="submission" date="2020-06" db="EMBL/GenBank/DDBJ databases">
        <authorList>
            <person name="Li T."/>
            <person name="Hu X."/>
            <person name="Zhang T."/>
            <person name="Song X."/>
            <person name="Zhang H."/>
            <person name="Dai N."/>
            <person name="Sheng W."/>
            <person name="Hou X."/>
            <person name="Wei L."/>
        </authorList>
    </citation>
    <scope>NUCLEOTIDE SEQUENCE</scope>
    <source>
        <strain evidence="5">G01</strain>
        <tissue evidence="5">Leaf</tissue>
    </source>
</reference>